<dbReference type="Gene3D" id="3.40.630.30">
    <property type="match status" value="1"/>
</dbReference>
<evidence type="ECO:0000259" key="4">
    <source>
        <dbReference type="PROSITE" id="PS51186"/>
    </source>
</evidence>
<organism evidence="5 6">
    <name type="scientific">Pleodorina starrii</name>
    <dbReference type="NCBI Taxonomy" id="330485"/>
    <lineage>
        <taxon>Eukaryota</taxon>
        <taxon>Viridiplantae</taxon>
        <taxon>Chlorophyta</taxon>
        <taxon>core chlorophytes</taxon>
        <taxon>Chlorophyceae</taxon>
        <taxon>CS clade</taxon>
        <taxon>Chlamydomonadales</taxon>
        <taxon>Volvocaceae</taxon>
        <taxon>Pleodorina</taxon>
    </lineage>
</organism>
<dbReference type="SUPFAM" id="SSF55729">
    <property type="entry name" value="Acyl-CoA N-acyltransferases (Nat)"/>
    <property type="match status" value="1"/>
</dbReference>
<dbReference type="PROSITE" id="PS51186">
    <property type="entry name" value="GNAT"/>
    <property type="match status" value="1"/>
</dbReference>
<sequence length="450" mass="44729">MTLIDPDCVAAATALADNRCPQARTADDCEFGFKSVDVDLTWKELSRPNYIALGAFADEEEQGGRQAPVAFVVAEICRLPAGSSSGSSGGGGRSAVRPGAGAPLRASPQELAAAMRAAGCSGPRDLAAAIWYIGVSYEYRRQGLGSQLIDLVREVAVQAGCKSLLLHVAEYNPNAIAFYGRYGFTAVPDVYKQGERGRHQLMHLPLRAPAGGREAGEAAAAAAAAAAGDAAPWGEEEEEEELGARSSLAAAAGPSPSRGFGGGGGGGSGGGGGRKKKGGKGGGKRRALPPSEGPSPGGWGWGCWPPLVVQVPTRAAAGLPWAPMHGGGGAGGGGALRRPRGFGPSPAAVAVVFASAAGAAARGAAAPSGGCCCAGVGGRGAAVAGAGAARLAGAGAALRSCHCHAVGLRAQLGGWASAGLEPRAVLGPVACRLPVRESWHVRAARGAVMR</sequence>
<gene>
    <name evidence="5" type="primary">PLEST011875</name>
    <name evidence="5" type="ORF">PLESTB_001217900</name>
</gene>
<protein>
    <submittedName>
        <fullName evidence="5">Charged multivesicular body protein 4C</fullName>
    </submittedName>
</protein>
<keyword evidence="6" id="KW-1185">Reference proteome</keyword>
<feature type="domain" description="N-acetyltransferase" evidence="4">
    <location>
        <begin position="123"/>
        <end position="207"/>
    </location>
</feature>
<feature type="compositionally biased region" description="Low complexity" evidence="3">
    <location>
        <begin position="244"/>
        <end position="258"/>
    </location>
</feature>
<keyword evidence="1" id="KW-0808">Transferase</keyword>
<feature type="region of interest" description="Disordered" evidence="3">
    <location>
        <begin position="226"/>
        <end position="299"/>
    </location>
</feature>
<dbReference type="InterPro" id="IPR050680">
    <property type="entry name" value="YpeA/RimI_acetyltransf"/>
</dbReference>
<dbReference type="Pfam" id="PF00583">
    <property type="entry name" value="Acetyltransf_1"/>
    <property type="match status" value="1"/>
</dbReference>
<comment type="caution">
    <text evidence="5">The sequence shown here is derived from an EMBL/GenBank/DDBJ whole genome shotgun (WGS) entry which is preliminary data.</text>
</comment>
<dbReference type="EMBL" id="BRXU01000018">
    <property type="protein sequence ID" value="GLC57375.1"/>
    <property type="molecule type" value="Genomic_DNA"/>
</dbReference>
<evidence type="ECO:0000256" key="2">
    <source>
        <dbReference type="ARBA" id="ARBA00023315"/>
    </source>
</evidence>
<reference evidence="5 6" key="1">
    <citation type="journal article" date="2023" name="Commun. Biol.">
        <title>Reorganization of the ancestral sex-determining regions during the evolution of trioecy in Pleodorina starrii.</title>
        <authorList>
            <person name="Takahashi K."/>
            <person name="Suzuki S."/>
            <person name="Kawai-Toyooka H."/>
            <person name="Yamamoto K."/>
            <person name="Hamaji T."/>
            <person name="Ootsuki R."/>
            <person name="Yamaguchi H."/>
            <person name="Kawachi M."/>
            <person name="Higashiyama T."/>
            <person name="Nozaki H."/>
        </authorList>
    </citation>
    <scope>NUCLEOTIDE SEQUENCE [LARGE SCALE GENOMIC DNA]</scope>
    <source>
        <strain evidence="5 6">NIES-4479</strain>
    </source>
</reference>
<dbReference type="GO" id="GO:0016747">
    <property type="term" value="F:acyltransferase activity, transferring groups other than amino-acyl groups"/>
    <property type="evidence" value="ECO:0007669"/>
    <property type="project" value="InterPro"/>
</dbReference>
<dbReference type="PANTHER" id="PTHR43420">
    <property type="entry name" value="ACETYLTRANSFERASE"/>
    <property type="match status" value="1"/>
</dbReference>
<evidence type="ECO:0000313" key="5">
    <source>
        <dbReference type="EMBL" id="GLC57375.1"/>
    </source>
</evidence>
<dbReference type="PANTHER" id="PTHR43420:SF12">
    <property type="entry name" value="N-ACETYLTRANSFERASE DOMAIN-CONTAINING PROTEIN"/>
    <property type="match status" value="1"/>
</dbReference>
<name>A0A9W6F6A0_9CHLO</name>
<proteinExistence type="predicted"/>
<dbReference type="InterPro" id="IPR016181">
    <property type="entry name" value="Acyl_CoA_acyltransferase"/>
</dbReference>
<accession>A0A9W6F6A0</accession>
<evidence type="ECO:0000313" key="6">
    <source>
        <dbReference type="Proteomes" id="UP001165080"/>
    </source>
</evidence>
<dbReference type="AlphaFoldDB" id="A0A9W6F6A0"/>
<keyword evidence="2" id="KW-0012">Acyltransferase</keyword>
<dbReference type="OrthoDB" id="41532at2759"/>
<evidence type="ECO:0000256" key="3">
    <source>
        <dbReference type="SAM" id="MobiDB-lite"/>
    </source>
</evidence>
<dbReference type="Proteomes" id="UP001165080">
    <property type="component" value="Unassembled WGS sequence"/>
</dbReference>
<dbReference type="InterPro" id="IPR000182">
    <property type="entry name" value="GNAT_dom"/>
</dbReference>
<evidence type="ECO:0000256" key="1">
    <source>
        <dbReference type="ARBA" id="ARBA00022679"/>
    </source>
</evidence>
<feature type="compositionally biased region" description="Gly residues" evidence="3">
    <location>
        <begin position="259"/>
        <end position="272"/>
    </location>
</feature>
<dbReference type="CDD" id="cd04301">
    <property type="entry name" value="NAT_SF"/>
    <property type="match status" value="1"/>
</dbReference>
<feature type="compositionally biased region" description="Basic residues" evidence="3">
    <location>
        <begin position="273"/>
        <end position="287"/>
    </location>
</feature>